<proteinExistence type="predicted"/>
<protein>
    <submittedName>
        <fullName evidence="2">Uncharacterized protein</fullName>
    </submittedName>
</protein>
<gene>
    <name evidence="2" type="ORF">STRAU_5025</name>
</gene>
<dbReference type="EMBL" id="AOPZ01000274">
    <property type="protein sequence ID" value="EPH41925.1"/>
    <property type="molecule type" value="Genomic_DNA"/>
</dbReference>
<feature type="compositionally biased region" description="Basic and acidic residues" evidence="1">
    <location>
        <begin position="1"/>
        <end position="15"/>
    </location>
</feature>
<evidence type="ECO:0000256" key="1">
    <source>
        <dbReference type="SAM" id="MobiDB-lite"/>
    </source>
</evidence>
<comment type="caution">
    <text evidence="2">The sequence shown here is derived from an EMBL/GenBank/DDBJ whole genome shotgun (WGS) entry which is preliminary data.</text>
</comment>
<sequence>MVRELPIEHGARGIRIEGGALGGSLGRAGRERGAGDGTQAPDTREADGTGGSEHGASRR</sequence>
<accession>S3ZU19</accession>
<evidence type="ECO:0000313" key="2">
    <source>
        <dbReference type="EMBL" id="EPH41925.1"/>
    </source>
</evidence>
<keyword evidence="3" id="KW-1185">Reference proteome</keyword>
<reference evidence="2 3" key="1">
    <citation type="submission" date="2013-02" db="EMBL/GenBank/DDBJ databases">
        <title>Draft Genome Sequence of Streptomyces aurantiacus, Which Produces Setomimycin.</title>
        <authorList>
            <person name="Gruening B.A."/>
            <person name="Praeg A."/>
            <person name="Erxleben A."/>
            <person name="Guenther S."/>
            <person name="Mueller M."/>
        </authorList>
    </citation>
    <scope>NUCLEOTIDE SEQUENCE [LARGE SCALE GENOMIC DNA]</scope>
    <source>
        <strain evidence="2 3">JA 4570</strain>
    </source>
</reference>
<organism evidence="2 3">
    <name type="scientific">Streptomyces aurantiacus JA 4570</name>
    <dbReference type="NCBI Taxonomy" id="1286094"/>
    <lineage>
        <taxon>Bacteria</taxon>
        <taxon>Bacillati</taxon>
        <taxon>Actinomycetota</taxon>
        <taxon>Actinomycetes</taxon>
        <taxon>Kitasatosporales</taxon>
        <taxon>Streptomycetaceae</taxon>
        <taxon>Streptomyces</taxon>
        <taxon>Streptomyces aurantiacus group</taxon>
    </lineage>
</organism>
<dbReference type="AlphaFoldDB" id="S3ZU19"/>
<evidence type="ECO:0000313" key="3">
    <source>
        <dbReference type="Proteomes" id="UP000014629"/>
    </source>
</evidence>
<dbReference type="Proteomes" id="UP000014629">
    <property type="component" value="Unassembled WGS sequence"/>
</dbReference>
<feature type="region of interest" description="Disordered" evidence="1">
    <location>
        <begin position="1"/>
        <end position="59"/>
    </location>
</feature>
<name>S3ZU19_9ACTN</name>